<dbReference type="InterPro" id="IPR002123">
    <property type="entry name" value="Plipid/glycerol_acylTrfase"/>
</dbReference>
<proteinExistence type="predicted"/>
<evidence type="ECO:0000313" key="4">
    <source>
        <dbReference type="Proteomes" id="UP000078561"/>
    </source>
</evidence>
<dbReference type="SUPFAM" id="SSF69593">
    <property type="entry name" value="Glycerol-3-phosphate (1)-acyltransferase"/>
    <property type="match status" value="1"/>
</dbReference>
<dbReference type="STRING" id="4829.A0A168QT61"/>
<feature type="transmembrane region" description="Helical" evidence="1">
    <location>
        <begin position="386"/>
        <end position="406"/>
    </location>
</feature>
<sequence length="506" mass="57754">MPFGIGHELVCLISRTALWSFFTDIKLENAHLAPKDLPLIVAATHHNMVVDPAVLSVTYPGQRRLHYWAKNTMFKHPYAKSFLENCGVVPVDRTTKENSLLYSSTFEVLRLGEAVAVFPEGTSHTLPRLGQYKDGASFAALEYAKQILEDPRPNADGSLPKPAAILPVGIVYPEKSKYRSVVIVRYGEPIYIDKYLKIYLDEPKKGAKQLTRDIELATEKLTVNAPNWDVRDSAEMARHLLFPGENGLMKDYVPVTQSLIDCMTEIGAKDPSIATLQHSLRVYKMELEDLTLKDSHIANYNEKNITAASTTVELLRRTLASLIDLPLFLPGLMVHLPLYLAGYYAGKSEIYEEVRAQNKIFFGLALLPAIYVVSFLWAWYMLFGGTFFGFFVAVATLGVFVWYHNVSIDERYENFKDLTGRWRLFDAVVLGRGMWRRKERILQLKALRHENLAAVRRMIKAHKSDNDDVHKVWLAIRRRVQEFGDTSKLHGRRRVLAKQFEWSFEG</sequence>
<dbReference type="Pfam" id="PF01553">
    <property type="entry name" value="Acyltransferase"/>
    <property type="match status" value="1"/>
</dbReference>
<dbReference type="GO" id="GO:0008654">
    <property type="term" value="P:phospholipid biosynthetic process"/>
    <property type="evidence" value="ECO:0007669"/>
    <property type="project" value="TreeGrafter"/>
</dbReference>
<dbReference type="GO" id="GO:0016287">
    <property type="term" value="F:glycerone-phosphate O-acyltransferase activity"/>
    <property type="evidence" value="ECO:0007669"/>
    <property type="project" value="TreeGrafter"/>
</dbReference>
<dbReference type="PANTHER" id="PTHR31605:SF0">
    <property type="entry name" value="GLYCEROL-3-PHOSPHATE O-ACYLTRANSFERASE 1"/>
    <property type="match status" value="1"/>
</dbReference>
<name>A0A168QT61_ABSGL</name>
<reference evidence="3" key="1">
    <citation type="submission" date="2016-04" db="EMBL/GenBank/DDBJ databases">
        <authorList>
            <person name="Evans L.H."/>
            <person name="Alamgir A."/>
            <person name="Owens N."/>
            <person name="Weber N.D."/>
            <person name="Virtaneva K."/>
            <person name="Barbian K."/>
            <person name="Babar A."/>
            <person name="Rosenke K."/>
        </authorList>
    </citation>
    <scope>NUCLEOTIDE SEQUENCE [LARGE SCALE GENOMIC DNA]</scope>
    <source>
        <strain evidence="3">CBS 101.48</strain>
    </source>
</reference>
<keyword evidence="4" id="KW-1185">Reference proteome</keyword>
<dbReference type="InParanoid" id="A0A168QT61"/>
<dbReference type="Proteomes" id="UP000078561">
    <property type="component" value="Unassembled WGS sequence"/>
</dbReference>
<feature type="transmembrane region" description="Helical" evidence="1">
    <location>
        <begin position="319"/>
        <end position="340"/>
    </location>
</feature>
<evidence type="ECO:0000256" key="1">
    <source>
        <dbReference type="SAM" id="Phobius"/>
    </source>
</evidence>
<feature type="transmembrane region" description="Helical" evidence="1">
    <location>
        <begin position="360"/>
        <end position="380"/>
    </location>
</feature>
<dbReference type="GO" id="GO:0004366">
    <property type="term" value="F:glycerol-3-phosphate O-acyltransferase activity"/>
    <property type="evidence" value="ECO:0007669"/>
    <property type="project" value="TreeGrafter"/>
</dbReference>
<keyword evidence="1" id="KW-0472">Membrane</keyword>
<dbReference type="EMBL" id="LT554468">
    <property type="protein sequence ID" value="SAM05510.1"/>
    <property type="molecule type" value="Genomic_DNA"/>
</dbReference>
<dbReference type="OMA" id="PENPWID"/>
<gene>
    <name evidence="3" type="primary">ABSGL_11385.1 scaffold 12295</name>
</gene>
<keyword evidence="1" id="KW-1133">Transmembrane helix</keyword>
<feature type="domain" description="Phospholipid/glycerol acyltransferase" evidence="2">
    <location>
        <begin position="39"/>
        <end position="173"/>
    </location>
</feature>
<dbReference type="AlphaFoldDB" id="A0A168QT61"/>
<accession>A0A168QT61</accession>
<evidence type="ECO:0000313" key="3">
    <source>
        <dbReference type="EMBL" id="SAM05510.1"/>
    </source>
</evidence>
<evidence type="ECO:0000259" key="2">
    <source>
        <dbReference type="SMART" id="SM00563"/>
    </source>
</evidence>
<dbReference type="PANTHER" id="PTHR31605">
    <property type="entry name" value="GLYCEROL-3-PHOSPHATE O-ACYLTRANSFERASE 1"/>
    <property type="match status" value="1"/>
</dbReference>
<keyword evidence="1" id="KW-0812">Transmembrane</keyword>
<dbReference type="SMART" id="SM00563">
    <property type="entry name" value="PlsC"/>
    <property type="match status" value="1"/>
</dbReference>
<organism evidence="3">
    <name type="scientific">Absidia glauca</name>
    <name type="common">Pin mould</name>
    <dbReference type="NCBI Taxonomy" id="4829"/>
    <lineage>
        <taxon>Eukaryota</taxon>
        <taxon>Fungi</taxon>
        <taxon>Fungi incertae sedis</taxon>
        <taxon>Mucoromycota</taxon>
        <taxon>Mucoromycotina</taxon>
        <taxon>Mucoromycetes</taxon>
        <taxon>Mucorales</taxon>
        <taxon>Cunninghamellaceae</taxon>
        <taxon>Absidia</taxon>
    </lineage>
</organism>
<dbReference type="InterPro" id="IPR052744">
    <property type="entry name" value="GPAT/DAPAT"/>
</dbReference>
<dbReference type="OrthoDB" id="5567124at2759"/>
<protein>
    <recommendedName>
        <fullName evidence="2">Phospholipid/glycerol acyltransferase domain-containing protein</fullName>
    </recommendedName>
</protein>